<feature type="domain" description="WsaF C-terminal" evidence="2">
    <location>
        <begin position="248"/>
        <end position="344"/>
    </location>
</feature>
<evidence type="ECO:0000259" key="2">
    <source>
        <dbReference type="Pfam" id="PF22772"/>
    </source>
</evidence>
<keyword evidence="4" id="KW-1185">Reference proteome</keyword>
<dbReference type="SUPFAM" id="SSF53756">
    <property type="entry name" value="UDP-Glycosyltransferase/glycogen phosphorylase"/>
    <property type="match status" value="1"/>
</dbReference>
<evidence type="ECO:0000259" key="1">
    <source>
        <dbReference type="Pfam" id="PF21374"/>
    </source>
</evidence>
<feature type="domain" description="WsaF N-terminal" evidence="1">
    <location>
        <begin position="149"/>
        <end position="207"/>
    </location>
</feature>
<dbReference type="InterPro" id="IPR055050">
    <property type="entry name" value="WsaF_C"/>
</dbReference>
<dbReference type="Pfam" id="PF22772">
    <property type="entry name" value="WsaF_C"/>
    <property type="match status" value="1"/>
</dbReference>
<evidence type="ECO:0008006" key="5">
    <source>
        <dbReference type="Google" id="ProtNLM"/>
    </source>
</evidence>
<name>A0A9E7C2N2_9ACTN</name>
<sequence>MAVAAGAAAACVAKGAADVNARDLARRVLGRPDAGPLQVTTPEALLEYLRDGQAPLAPSTEPAPAAAASGAGRLRVAVVVPQFRRGSGGHSTVMHLLRGLEARGHTCSVWIEDSDGTHSGRSPDDVEASFRGWFGGLSGDVHADFAAWRGADVVLATGWQTVYRVLRLDRARARGYLVQDHEPEFYGTSAERMWAEQTYALGLPAIAASPWLAGVLRERYGARADAFDLGIDHAVYAPVAGVDRRADTVVFYARAVTARRAVPLGVLALRELARRRPRLRIVLFGEARPIDAGFRHTDGGVLDGDSLAALYCEATLGMVLSLTNPSLVPTEMLACGLPVVDVASESMVATFDEDGPIALARPDPMALCSTIERLMDDDHERARRSAAGVEYARGRTWPRAAEQLETALVRWLT</sequence>
<dbReference type="Pfam" id="PF21374">
    <property type="entry name" value="WsaF_N"/>
    <property type="match status" value="1"/>
</dbReference>
<evidence type="ECO:0000313" key="4">
    <source>
        <dbReference type="Proteomes" id="UP001162834"/>
    </source>
</evidence>
<dbReference type="Proteomes" id="UP001162834">
    <property type="component" value="Chromosome"/>
</dbReference>
<dbReference type="CDD" id="cd03801">
    <property type="entry name" value="GT4_PimA-like"/>
    <property type="match status" value="1"/>
</dbReference>
<dbReference type="KEGG" id="sbae:DSM104329_05056"/>
<evidence type="ECO:0000313" key="3">
    <source>
        <dbReference type="EMBL" id="UGS38626.1"/>
    </source>
</evidence>
<protein>
    <recommendedName>
        <fullName evidence="5">Glycosyltransferase</fullName>
    </recommendedName>
</protein>
<reference evidence="3" key="1">
    <citation type="journal article" date="2022" name="Int. J. Syst. Evol. Microbiol.">
        <title>Pseudomonas aegrilactucae sp. nov. and Pseudomonas morbosilactucae sp. nov., pathogens causing bacterial rot of lettuce in Japan.</title>
        <authorList>
            <person name="Sawada H."/>
            <person name="Fujikawa T."/>
            <person name="Satou M."/>
        </authorList>
    </citation>
    <scope>NUCLEOTIDE SEQUENCE</scope>
    <source>
        <strain evidence="3">0166_1</strain>
    </source>
</reference>
<organism evidence="3 4">
    <name type="scientific">Capillimicrobium parvum</name>
    <dbReference type="NCBI Taxonomy" id="2884022"/>
    <lineage>
        <taxon>Bacteria</taxon>
        <taxon>Bacillati</taxon>
        <taxon>Actinomycetota</taxon>
        <taxon>Thermoleophilia</taxon>
        <taxon>Solirubrobacterales</taxon>
        <taxon>Capillimicrobiaceae</taxon>
        <taxon>Capillimicrobium</taxon>
    </lineage>
</organism>
<accession>A0A9E7C2N2</accession>
<proteinExistence type="predicted"/>
<dbReference type="GO" id="GO:0030247">
    <property type="term" value="F:polysaccharide binding"/>
    <property type="evidence" value="ECO:0007669"/>
    <property type="project" value="InterPro"/>
</dbReference>
<dbReference type="InterPro" id="IPR048510">
    <property type="entry name" value="WsaF_N"/>
</dbReference>
<dbReference type="Gene3D" id="3.40.50.11090">
    <property type="match status" value="1"/>
</dbReference>
<gene>
    <name evidence="3" type="ORF">DSM104329_05056</name>
</gene>
<dbReference type="AlphaFoldDB" id="A0A9E7C2N2"/>
<dbReference type="EMBL" id="CP087164">
    <property type="protein sequence ID" value="UGS38626.1"/>
    <property type="molecule type" value="Genomic_DNA"/>
</dbReference>
<dbReference type="Gene3D" id="3.40.50.2000">
    <property type="entry name" value="Glycogen Phosphorylase B"/>
    <property type="match status" value="1"/>
</dbReference>